<evidence type="ECO:0000256" key="7">
    <source>
        <dbReference type="ARBA" id="ARBA00023136"/>
    </source>
</evidence>
<keyword evidence="4 10" id="KW-0812">Transmembrane</keyword>
<evidence type="ECO:0000256" key="4">
    <source>
        <dbReference type="ARBA" id="ARBA00022692"/>
    </source>
</evidence>
<evidence type="ECO:0000256" key="2">
    <source>
        <dbReference type="ARBA" id="ARBA00022448"/>
    </source>
</evidence>
<evidence type="ECO:0000256" key="1">
    <source>
        <dbReference type="ARBA" id="ARBA00004571"/>
    </source>
</evidence>
<evidence type="ECO:0000256" key="8">
    <source>
        <dbReference type="ARBA" id="ARBA00023170"/>
    </source>
</evidence>
<evidence type="ECO:0000256" key="10">
    <source>
        <dbReference type="PROSITE-ProRule" id="PRU01360"/>
    </source>
</evidence>
<comment type="similarity">
    <text evidence="10 11">Belongs to the TonB-dependent receptor family.</text>
</comment>
<evidence type="ECO:0000256" key="12">
    <source>
        <dbReference type="SAM" id="SignalP"/>
    </source>
</evidence>
<dbReference type="GO" id="GO:0044718">
    <property type="term" value="P:siderophore transmembrane transport"/>
    <property type="evidence" value="ECO:0007669"/>
    <property type="project" value="TreeGrafter"/>
</dbReference>
<accession>A0A8J7JTQ4</accession>
<dbReference type="PROSITE" id="PS52016">
    <property type="entry name" value="TONB_DEPENDENT_REC_3"/>
    <property type="match status" value="1"/>
</dbReference>
<feature type="chain" id="PRO_5035276368" evidence="12">
    <location>
        <begin position="24"/>
        <end position="714"/>
    </location>
</feature>
<dbReference type="InterPro" id="IPR036942">
    <property type="entry name" value="Beta-barrel_TonB_sf"/>
</dbReference>
<evidence type="ECO:0000256" key="5">
    <source>
        <dbReference type="ARBA" id="ARBA00022729"/>
    </source>
</evidence>
<evidence type="ECO:0000256" key="9">
    <source>
        <dbReference type="ARBA" id="ARBA00023237"/>
    </source>
</evidence>
<comment type="caution">
    <text evidence="15">The sequence shown here is derived from an EMBL/GenBank/DDBJ whole genome shotgun (WGS) entry which is preliminary data.</text>
</comment>
<dbReference type="GO" id="GO:0009279">
    <property type="term" value="C:cell outer membrane"/>
    <property type="evidence" value="ECO:0007669"/>
    <property type="project" value="UniProtKB-SubCell"/>
</dbReference>
<keyword evidence="6 11" id="KW-0798">TonB box</keyword>
<dbReference type="AlphaFoldDB" id="A0A8J7JTQ4"/>
<dbReference type="InterPro" id="IPR012910">
    <property type="entry name" value="Plug_dom"/>
</dbReference>
<organism evidence="15 16">
    <name type="scientific">Plectonema cf. radiosum LEGE 06105</name>
    <dbReference type="NCBI Taxonomy" id="945769"/>
    <lineage>
        <taxon>Bacteria</taxon>
        <taxon>Bacillati</taxon>
        <taxon>Cyanobacteriota</taxon>
        <taxon>Cyanophyceae</taxon>
        <taxon>Oscillatoriophycideae</taxon>
        <taxon>Oscillatoriales</taxon>
        <taxon>Microcoleaceae</taxon>
        <taxon>Plectonema</taxon>
    </lineage>
</organism>
<dbReference type="PANTHER" id="PTHR30069">
    <property type="entry name" value="TONB-DEPENDENT OUTER MEMBRANE RECEPTOR"/>
    <property type="match status" value="1"/>
</dbReference>
<dbReference type="InterPro" id="IPR000531">
    <property type="entry name" value="Beta-barrel_TonB"/>
</dbReference>
<evidence type="ECO:0000259" key="13">
    <source>
        <dbReference type="Pfam" id="PF00593"/>
    </source>
</evidence>
<dbReference type="Gene3D" id="2.40.170.20">
    <property type="entry name" value="TonB-dependent receptor, beta-barrel domain"/>
    <property type="match status" value="1"/>
</dbReference>
<dbReference type="EMBL" id="JADEWL010000015">
    <property type="protein sequence ID" value="MBE9212485.1"/>
    <property type="molecule type" value="Genomic_DNA"/>
</dbReference>
<evidence type="ECO:0000313" key="15">
    <source>
        <dbReference type="EMBL" id="MBE9212485.1"/>
    </source>
</evidence>
<dbReference type="Pfam" id="PF07715">
    <property type="entry name" value="Plug"/>
    <property type="match status" value="1"/>
</dbReference>
<name>A0A8J7JTQ4_9CYAN</name>
<feature type="domain" description="TonB-dependent receptor plug" evidence="14">
    <location>
        <begin position="116"/>
        <end position="221"/>
    </location>
</feature>
<dbReference type="PANTHER" id="PTHR30069:SF29">
    <property type="entry name" value="HEMOGLOBIN AND HEMOGLOBIN-HAPTOGLOBIN-BINDING PROTEIN 1-RELATED"/>
    <property type="match status" value="1"/>
</dbReference>
<comment type="subcellular location">
    <subcellularLocation>
        <location evidence="1 10">Cell outer membrane</location>
        <topology evidence="1 10">Multi-pass membrane protein</topology>
    </subcellularLocation>
</comment>
<dbReference type="Pfam" id="PF00593">
    <property type="entry name" value="TonB_dep_Rec_b-barrel"/>
    <property type="match status" value="1"/>
</dbReference>
<keyword evidence="16" id="KW-1185">Reference proteome</keyword>
<evidence type="ECO:0000313" key="16">
    <source>
        <dbReference type="Proteomes" id="UP000620559"/>
    </source>
</evidence>
<keyword evidence="9 10" id="KW-0998">Cell outer membrane</keyword>
<feature type="signal peptide" evidence="12">
    <location>
        <begin position="1"/>
        <end position="23"/>
    </location>
</feature>
<keyword evidence="3 10" id="KW-1134">Transmembrane beta strand</keyword>
<keyword evidence="5 12" id="KW-0732">Signal</keyword>
<dbReference type="InterPro" id="IPR039426">
    <property type="entry name" value="TonB-dep_rcpt-like"/>
</dbReference>
<sequence>MKNNFYLFSISSLSLFIAFPSLAVDIDNNQMDLKDNSQTQSNILNLSDFKSPATDASFLTQPIKNQENNIIQINNINEEVNYRKISQNNNLEPEETDDYDIILDVIGERNTLPKSTPTHVIDREEIEKQGASSVADVLKRMPGFVINDVGHGADIHTGTYYRGASINQSVILINGRQINTNINTYHGATDLNSIPVEAIDRIELYSGAASSLYGSSAVGGVINIITKQGSGKPKLNATAEFGSLNSNNQQSSFSGGTENVRYNLSFERFFIDNKYQVPVGAANRDADGNLFNADTATSAYFGNIAVDLNEKNTLSLDVKTLSSRRGLVYFGFPLQKDRLDHDGLNIGLAWKSQLADNSQLTTTLGFNQDYFNTYGPTVFENTEFYRTGTLDTKQFTGRLDHQWKISPRYQLRWGLDVNNLNLDGITDSTRPDRISLNESENQSLLNTALFAVNTVKINNALQFDLGLRQNFDSEYGNYFNPSLGLRYGISPNLAVRGSLSSVQRNPGLDQKYLYDTVHGWLPNSDLKPETGSNWTAGVDVNLSSNLTGQFTYFGSSLNDRLGIIQGQWQNVGLVDTNGFEAALRWNVTPNWSTFFNYTYTDAKIKTGAETGLQLGLIPYSNLQAGIGYGKDGWQANLYGTYYSGARRALFTAPGDKNTDFSPSYFNLDFSARIPINQNLGFTFYLENLLGEQYERVNRIYSPGLTWRVGLSSSI</sequence>
<dbReference type="SUPFAM" id="SSF56935">
    <property type="entry name" value="Porins"/>
    <property type="match status" value="1"/>
</dbReference>
<evidence type="ECO:0000256" key="6">
    <source>
        <dbReference type="ARBA" id="ARBA00023077"/>
    </source>
</evidence>
<feature type="domain" description="TonB-dependent receptor-like beta-barrel" evidence="13">
    <location>
        <begin position="295"/>
        <end position="688"/>
    </location>
</feature>
<keyword evidence="7 10" id="KW-0472">Membrane</keyword>
<reference evidence="15" key="1">
    <citation type="submission" date="2020-10" db="EMBL/GenBank/DDBJ databases">
        <authorList>
            <person name="Castelo-Branco R."/>
            <person name="Eusebio N."/>
            <person name="Adriana R."/>
            <person name="Vieira A."/>
            <person name="Brugerolle De Fraissinette N."/>
            <person name="Rezende De Castro R."/>
            <person name="Schneider M.P."/>
            <person name="Vasconcelos V."/>
            <person name="Leao P.N."/>
        </authorList>
    </citation>
    <scope>NUCLEOTIDE SEQUENCE</scope>
    <source>
        <strain evidence="15">LEGE 06105</strain>
    </source>
</reference>
<dbReference type="Proteomes" id="UP000620559">
    <property type="component" value="Unassembled WGS sequence"/>
</dbReference>
<evidence type="ECO:0000259" key="14">
    <source>
        <dbReference type="Pfam" id="PF07715"/>
    </source>
</evidence>
<dbReference type="InterPro" id="IPR037066">
    <property type="entry name" value="Plug_dom_sf"/>
</dbReference>
<proteinExistence type="inferred from homology"/>
<evidence type="ECO:0000256" key="3">
    <source>
        <dbReference type="ARBA" id="ARBA00022452"/>
    </source>
</evidence>
<evidence type="ECO:0000256" key="11">
    <source>
        <dbReference type="RuleBase" id="RU003357"/>
    </source>
</evidence>
<dbReference type="CDD" id="cd01347">
    <property type="entry name" value="ligand_gated_channel"/>
    <property type="match status" value="1"/>
</dbReference>
<dbReference type="GO" id="GO:0015344">
    <property type="term" value="F:siderophore uptake transmembrane transporter activity"/>
    <property type="evidence" value="ECO:0007669"/>
    <property type="project" value="TreeGrafter"/>
</dbReference>
<gene>
    <name evidence="15" type="ORF">IQ247_07120</name>
</gene>
<protein>
    <submittedName>
        <fullName evidence="15">TonB-dependent receptor</fullName>
    </submittedName>
</protein>
<keyword evidence="8 15" id="KW-0675">Receptor</keyword>
<keyword evidence="2 10" id="KW-0813">Transport</keyword>
<dbReference type="Gene3D" id="2.170.130.10">
    <property type="entry name" value="TonB-dependent receptor, plug domain"/>
    <property type="match status" value="1"/>
</dbReference>